<dbReference type="Proteomes" id="UP000746690">
    <property type="component" value="Unassembled WGS sequence"/>
</dbReference>
<dbReference type="CDD" id="cd04301">
    <property type="entry name" value="NAT_SF"/>
    <property type="match status" value="1"/>
</dbReference>
<sequence length="148" mass="17629">MKNKGYKIIKIDSQKTLSIRYQAMWPNKPIDYVKLENDIQGLHFGLFIQDKIISVISLFEENSNIQFRKFATLNTFQGQGYGTILLNYILEYAEKNEYKKVWCNARVNKSAFYKRFGLKETNSYFDKGGIKYVIMEKRNYEDYKLSRK</sequence>
<dbReference type="InterPro" id="IPR000182">
    <property type="entry name" value="GNAT_dom"/>
</dbReference>
<dbReference type="EMBL" id="JABBHF010000003">
    <property type="protein sequence ID" value="NMH87311.1"/>
    <property type="molecule type" value="Genomic_DNA"/>
</dbReference>
<evidence type="ECO:0000259" key="1">
    <source>
        <dbReference type="PROSITE" id="PS51186"/>
    </source>
</evidence>
<accession>A0ABX1RUT8</accession>
<organism evidence="2 3">
    <name type="scientific">Flavivirga algicola</name>
    <dbReference type="NCBI Taxonomy" id="2729136"/>
    <lineage>
        <taxon>Bacteria</taxon>
        <taxon>Pseudomonadati</taxon>
        <taxon>Bacteroidota</taxon>
        <taxon>Flavobacteriia</taxon>
        <taxon>Flavobacteriales</taxon>
        <taxon>Flavobacteriaceae</taxon>
        <taxon>Flavivirga</taxon>
    </lineage>
</organism>
<evidence type="ECO:0000313" key="2">
    <source>
        <dbReference type="EMBL" id="NMH87311.1"/>
    </source>
</evidence>
<dbReference type="Gene3D" id="3.40.630.30">
    <property type="match status" value="1"/>
</dbReference>
<dbReference type="InterPro" id="IPR016181">
    <property type="entry name" value="Acyl_CoA_acyltransferase"/>
</dbReference>
<evidence type="ECO:0000313" key="3">
    <source>
        <dbReference type="Proteomes" id="UP000746690"/>
    </source>
</evidence>
<dbReference type="SUPFAM" id="SSF55729">
    <property type="entry name" value="Acyl-CoA N-acyltransferases (Nat)"/>
    <property type="match status" value="1"/>
</dbReference>
<dbReference type="Pfam" id="PF13673">
    <property type="entry name" value="Acetyltransf_10"/>
    <property type="match status" value="1"/>
</dbReference>
<keyword evidence="3" id="KW-1185">Reference proteome</keyword>
<feature type="domain" description="N-acetyltransferase" evidence="1">
    <location>
        <begin position="4"/>
        <end position="140"/>
    </location>
</feature>
<dbReference type="PROSITE" id="PS51186">
    <property type="entry name" value="GNAT"/>
    <property type="match status" value="1"/>
</dbReference>
<comment type="caution">
    <text evidence="2">The sequence shown here is derived from an EMBL/GenBank/DDBJ whole genome shotgun (WGS) entry which is preliminary data.</text>
</comment>
<proteinExistence type="predicted"/>
<name>A0ABX1RUT8_9FLAO</name>
<gene>
    <name evidence="2" type="ORF">HHX25_07330</name>
</gene>
<dbReference type="RefSeq" id="WP_169671678.1">
    <property type="nucleotide sequence ID" value="NZ_JABBHF010000003.1"/>
</dbReference>
<protein>
    <submittedName>
        <fullName evidence="2">GNAT family N-acetyltransferase</fullName>
    </submittedName>
</protein>
<reference evidence="2 3" key="1">
    <citation type="submission" date="2020-04" db="EMBL/GenBank/DDBJ databases">
        <title>A Flavivirga sp. nov.</title>
        <authorList>
            <person name="Sun X."/>
        </authorList>
    </citation>
    <scope>NUCLEOTIDE SEQUENCE [LARGE SCALE GENOMIC DNA]</scope>
    <source>
        <strain evidence="2 3">Y03</strain>
    </source>
</reference>